<keyword evidence="1" id="KW-0645">Protease</keyword>
<dbReference type="EMBL" id="JAFIQS020000001">
    <property type="protein sequence ID" value="KAH9487346.1"/>
    <property type="molecule type" value="Genomic_DNA"/>
</dbReference>
<evidence type="ECO:0000313" key="2">
    <source>
        <dbReference type="Proteomes" id="UP000664032"/>
    </source>
</evidence>
<name>A0ACB8HI88_PSICU</name>
<keyword evidence="1" id="KW-0378">Hydrolase</keyword>
<comment type="caution">
    <text evidence="1">The sequence shown here is derived from an EMBL/GenBank/DDBJ whole genome shotgun (WGS) entry which is preliminary data.</text>
</comment>
<reference evidence="1" key="1">
    <citation type="submission" date="2021-10" db="EMBL/GenBank/DDBJ databases">
        <title>Psilocybe cubensis genome.</title>
        <authorList>
            <person name="Mckernan K.J."/>
            <person name="Crawford S."/>
            <person name="Trippe A."/>
            <person name="Kane L.T."/>
            <person name="Mclaughlin S."/>
        </authorList>
    </citation>
    <scope>NUCLEOTIDE SEQUENCE</scope>
    <source>
        <strain evidence="1">MGC-MH-2018</strain>
    </source>
</reference>
<accession>A0ACB8HI88</accession>
<evidence type="ECO:0000313" key="1">
    <source>
        <dbReference type="EMBL" id="KAH9487346.1"/>
    </source>
</evidence>
<proteinExistence type="predicted"/>
<sequence>MNPRNLPVVPISLSGHFASNSPQSCVPANSLHAVSTSQTVTICSDTTPASTWGIKTTSMRREGRIPAGVLAPGFGLCRIAVHGAKDPPLHQYVQSDNARNLFNHGVMLTACLREQRQIWFSTFRELQPYNHQLSGHDLQIAVLNRDFNSKGNEIYLETVLLLKDIRAMQTEMKQKLRKGGPETLNVYTVGFHNTQAEGLLGYATFPTDYKSLPKDDGVVIQYGTLPGGNLAPFNKGKTLTHEVGHWVGLYHTFEGGSCSSSGDEVSDTPAQLKPTSGCPIANPDTCPGKAGLDPIPFKFYGNNGSDRQLYGLLG</sequence>
<protein>
    <submittedName>
        <fullName evidence="1">Extracellular metalloprotease</fullName>
    </submittedName>
</protein>
<keyword evidence="1" id="KW-0482">Metalloprotease</keyword>
<organism evidence="1 2">
    <name type="scientific">Psilocybe cubensis</name>
    <name type="common">Psychedelic mushroom</name>
    <name type="synonym">Stropharia cubensis</name>
    <dbReference type="NCBI Taxonomy" id="181762"/>
    <lineage>
        <taxon>Eukaryota</taxon>
        <taxon>Fungi</taxon>
        <taxon>Dikarya</taxon>
        <taxon>Basidiomycota</taxon>
        <taxon>Agaricomycotina</taxon>
        <taxon>Agaricomycetes</taxon>
        <taxon>Agaricomycetidae</taxon>
        <taxon>Agaricales</taxon>
        <taxon>Agaricineae</taxon>
        <taxon>Strophariaceae</taxon>
        <taxon>Psilocybe</taxon>
    </lineage>
</organism>
<dbReference type="Proteomes" id="UP000664032">
    <property type="component" value="Unassembled WGS sequence"/>
</dbReference>
<gene>
    <name evidence="1" type="ORF">JR316_0001420</name>
</gene>
<keyword evidence="2" id="KW-1185">Reference proteome</keyword>